<dbReference type="Proteomes" id="UP000256334">
    <property type="component" value="Unassembled WGS sequence"/>
</dbReference>
<proteinExistence type="predicted"/>
<feature type="transmembrane region" description="Helical" evidence="2">
    <location>
        <begin position="34"/>
        <end position="57"/>
    </location>
</feature>
<gene>
    <name evidence="3" type="ORF">C8D72_1727</name>
</gene>
<keyword evidence="2" id="KW-1133">Transmembrane helix</keyword>
<evidence type="ECO:0000313" key="4">
    <source>
        <dbReference type="Proteomes" id="UP000256334"/>
    </source>
</evidence>
<evidence type="ECO:0000256" key="2">
    <source>
        <dbReference type="SAM" id="Phobius"/>
    </source>
</evidence>
<keyword evidence="2" id="KW-0812">Transmembrane</keyword>
<evidence type="ECO:0000313" key="3">
    <source>
        <dbReference type="EMBL" id="REC94898.1"/>
    </source>
</evidence>
<comment type="caution">
    <text evidence="3">The sequence shown here is derived from an EMBL/GenBank/DDBJ whole genome shotgun (WGS) entry which is preliminary data.</text>
</comment>
<dbReference type="EMBL" id="QRDJ01000007">
    <property type="protein sequence ID" value="REC94898.1"/>
    <property type="molecule type" value="Genomic_DNA"/>
</dbReference>
<sequence>MFMGIGFIICTILAIIIGVRITRNRRANGKGALFSGLTGVFGGTVAGFFLLIALALIDITINGSEIEDVEPAANDQANTTDNAPGTSEPPSVASDGPEQFDDVIAMAEDFNDYPPEFDAFSVLESDPLHIQLLPTVVEGDLNEVVHDTNWRAALYGAYNTFIHTDADHVIVDAIPRQYASLTNRDSPELLDDQKITLELSRAEALEVVQELIDVESLEDLKSLDPKWGFYGWTDDWNSIYYSDQQPGLNAFINELSPYASGGEVSTKPTSAESAKSAEIESGSDLGFDAKTFAKRFNSAMADLNQPYRADGNVDNSGVQGVFQEAFSEHLALTGTIKPQSGAVNGIIFMGTGDGTPESGARVMVVASGLVAATQDSMSPQDAFEVVMSLLQSYDGGDSVSQTLNGVKYSYQRSDMFGNMLTVDSAES</sequence>
<reference evidence="3 4" key="1">
    <citation type="submission" date="2018-07" db="EMBL/GenBank/DDBJ databases">
        <title>Genomic Encyclopedia of Type Strains, Phase IV (KMG-IV): sequencing the most valuable type-strain genomes for metagenomic binning, comparative biology and taxonomic classification.</title>
        <authorList>
            <person name="Goeker M."/>
        </authorList>
    </citation>
    <scope>NUCLEOTIDE SEQUENCE [LARGE SCALE GENOMIC DNA]</scope>
    <source>
        <strain evidence="3 4">DSM 14324</strain>
    </source>
</reference>
<organism evidence="3 4">
    <name type="scientific">Kushneria indalinina DSM 14324</name>
    <dbReference type="NCBI Taxonomy" id="1122140"/>
    <lineage>
        <taxon>Bacteria</taxon>
        <taxon>Pseudomonadati</taxon>
        <taxon>Pseudomonadota</taxon>
        <taxon>Gammaproteobacteria</taxon>
        <taxon>Oceanospirillales</taxon>
        <taxon>Halomonadaceae</taxon>
        <taxon>Kushneria</taxon>
    </lineage>
</organism>
<protein>
    <submittedName>
        <fullName evidence="3">Uncharacterized protein</fullName>
    </submittedName>
</protein>
<feature type="transmembrane region" description="Helical" evidence="2">
    <location>
        <begin position="6"/>
        <end position="22"/>
    </location>
</feature>
<keyword evidence="2" id="KW-0472">Membrane</keyword>
<accession>A0A3D9DVW2</accession>
<keyword evidence="4" id="KW-1185">Reference proteome</keyword>
<dbReference type="AlphaFoldDB" id="A0A3D9DVW2"/>
<name>A0A3D9DVW2_9GAMM</name>
<feature type="region of interest" description="Disordered" evidence="1">
    <location>
        <begin position="75"/>
        <end position="97"/>
    </location>
</feature>
<evidence type="ECO:0000256" key="1">
    <source>
        <dbReference type="SAM" id="MobiDB-lite"/>
    </source>
</evidence>